<protein>
    <submittedName>
        <fullName evidence="1">Uncharacterized protein</fullName>
    </submittedName>
</protein>
<evidence type="ECO:0000313" key="1">
    <source>
        <dbReference type="EMBL" id="MBX64703.1"/>
    </source>
</evidence>
<reference evidence="1" key="1">
    <citation type="submission" date="2018-02" db="EMBL/GenBank/DDBJ databases">
        <title>Rhizophora mucronata_Transcriptome.</title>
        <authorList>
            <person name="Meera S.P."/>
            <person name="Sreeshan A."/>
            <person name="Augustine A."/>
        </authorList>
    </citation>
    <scope>NUCLEOTIDE SEQUENCE</scope>
    <source>
        <tissue evidence="1">Leaf</tissue>
    </source>
</reference>
<sequence>MDNSLIQYQHECANQGLRKIPENFQEALINVAPPLKQSWASLFMQ</sequence>
<dbReference type="EMBL" id="GGEC01084219">
    <property type="protein sequence ID" value="MBX64703.1"/>
    <property type="molecule type" value="Transcribed_RNA"/>
</dbReference>
<accession>A0A2P2QCN3</accession>
<dbReference type="AlphaFoldDB" id="A0A2P2QCN3"/>
<organism evidence="1">
    <name type="scientific">Rhizophora mucronata</name>
    <name type="common">Asiatic mangrove</name>
    <dbReference type="NCBI Taxonomy" id="61149"/>
    <lineage>
        <taxon>Eukaryota</taxon>
        <taxon>Viridiplantae</taxon>
        <taxon>Streptophyta</taxon>
        <taxon>Embryophyta</taxon>
        <taxon>Tracheophyta</taxon>
        <taxon>Spermatophyta</taxon>
        <taxon>Magnoliopsida</taxon>
        <taxon>eudicotyledons</taxon>
        <taxon>Gunneridae</taxon>
        <taxon>Pentapetalae</taxon>
        <taxon>rosids</taxon>
        <taxon>fabids</taxon>
        <taxon>Malpighiales</taxon>
        <taxon>Rhizophoraceae</taxon>
        <taxon>Rhizophora</taxon>
    </lineage>
</organism>
<name>A0A2P2QCN3_RHIMU</name>
<proteinExistence type="predicted"/>